<dbReference type="SUPFAM" id="SSF53850">
    <property type="entry name" value="Periplasmic binding protein-like II"/>
    <property type="match status" value="1"/>
</dbReference>
<dbReference type="InterPro" id="IPR000914">
    <property type="entry name" value="SBP_5_dom"/>
</dbReference>
<evidence type="ECO:0000313" key="2">
    <source>
        <dbReference type="EMBL" id="CAJ35340.1"/>
    </source>
</evidence>
<evidence type="ECO:0000259" key="1">
    <source>
        <dbReference type="Pfam" id="PF00496"/>
    </source>
</evidence>
<dbReference type="GO" id="GO:0042597">
    <property type="term" value="C:periplasmic space"/>
    <property type="evidence" value="ECO:0007669"/>
    <property type="project" value="UniProtKB-ARBA"/>
</dbReference>
<dbReference type="InterPro" id="IPR030678">
    <property type="entry name" value="Peptide/Ni-bd"/>
</dbReference>
<dbReference type="Gene3D" id="3.90.76.10">
    <property type="entry name" value="Dipeptide-binding Protein, Domain 1"/>
    <property type="match status" value="1"/>
</dbReference>
<protein>
    <submittedName>
        <fullName evidence="2">ABC-type peptide transport system,periplasmic component</fullName>
    </submittedName>
</protein>
<feature type="domain" description="Solute-binding protein family 5" evidence="1">
    <location>
        <begin position="86"/>
        <end position="474"/>
    </location>
</feature>
<organism evidence="2 3">
    <name type="scientific">Methanocella arvoryzae (strain DSM 22066 / NBRC 105507 / MRE50)</name>
    <dbReference type="NCBI Taxonomy" id="351160"/>
    <lineage>
        <taxon>Archaea</taxon>
        <taxon>Methanobacteriati</taxon>
        <taxon>Methanobacteriota</taxon>
        <taxon>Stenosarchaea group</taxon>
        <taxon>Methanomicrobia</taxon>
        <taxon>Methanocellales</taxon>
        <taxon>Methanocellaceae</taxon>
        <taxon>Methanocella</taxon>
    </lineage>
</organism>
<accession>Q0W8F3</accession>
<dbReference type="GO" id="GO:1904680">
    <property type="term" value="F:peptide transmembrane transporter activity"/>
    <property type="evidence" value="ECO:0007669"/>
    <property type="project" value="TreeGrafter"/>
</dbReference>
<dbReference type="Pfam" id="PF00496">
    <property type="entry name" value="SBP_bac_5"/>
    <property type="match status" value="1"/>
</dbReference>
<dbReference type="PIRSF" id="PIRSF002741">
    <property type="entry name" value="MppA"/>
    <property type="match status" value="1"/>
</dbReference>
<dbReference type="GO" id="GO:0043190">
    <property type="term" value="C:ATP-binding cassette (ABC) transporter complex"/>
    <property type="evidence" value="ECO:0007669"/>
    <property type="project" value="InterPro"/>
</dbReference>
<dbReference type="CDD" id="cd08512">
    <property type="entry name" value="PBP2_NikA_DppA_OppA_like_7"/>
    <property type="match status" value="1"/>
</dbReference>
<dbReference type="STRING" id="351160.LRC377"/>
<sequence>MKFMDKQFGRKFTILLVLLVAIVAIVVAGCTTPTPTPETSPMTIVSMVAGEPESLDPAYDYESAGGEIIQNVYETLVYYEGDDVTKPVGVLAKSWEMSEDGLTYTFYLKENVTFHDGTAFNASAVKYSFDRGVIMNLDPWQSCISPLLAGGLDYMNSNQTEADQKAYLDLDSVHVVNETTVQFKLAKPYGAFVPVLSFYAASIISPTYDQAHGGYKANEESEWMTSHMCGTGPYVLTSWDRKDKIVLDKFDNYHGTPAANDRVIIRYVDDWNTRFLAIKNGEADLIYAPTTYADDIKKEPNLVLETGRGTLSVTYIGFNQKEKVFQDQRVRQAFIESFDAESYLKDVCLGYGKRVNGPIPEGLPGFNPDIPYQKFDPEHAKALLQEAGFSKSNPTTIVLNYNEGNDNRKQACLMLKDQIEKYDLGITIDVQELDWPTYTAKNRAGELPIFYLGWLADYPSADNFIGPFCYSEGYYADKVSYKNETIDAIYQEALYETDPAKQAAMYTEITNGVNNDAAYIWSTQAVEFEVHTKQLKGYQWNPMDSHLRYFTMYK</sequence>
<dbReference type="PANTHER" id="PTHR30290">
    <property type="entry name" value="PERIPLASMIC BINDING COMPONENT OF ABC TRANSPORTER"/>
    <property type="match status" value="1"/>
</dbReference>
<dbReference type="GO" id="GO:0015833">
    <property type="term" value="P:peptide transport"/>
    <property type="evidence" value="ECO:0007669"/>
    <property type="project" value="TreeGrafter"/>
</dbReference>
<proteinExistence type="predicted"/>
<dbReference type="EMBL" id="AM114193">
    <property type="protein sequence ID" value="CAJ35340.1"/>
    <property type="molecule type" value="Genomic_DNA"/>
</dbReference>
<reference evidence="2 3" key="1">
    <citation type="journal article" date="2006" name="Science">
        <title>Genome of rice cluster I archaea -- the key methane producers in the rice rhizosphere.</title>
        <authorList>
            <person name="Erkel C."/>
            <person name="Kube M."/>
            <person name="Reinhardt R."/>
            <person name="Liesack W."/>
        </authorList>
    </citation>
    <scope>NUCLEOTIDE SEQUENCE [LARGE SCALE GENOMIC DNA]</scope>
    <source>
        <strain evidence="3">DSM 22066 / NBRC 105507 / MRE50</strain>
    </source>
</reference>
<dbReference type="AlphaFoldDB" id="Q0W8F3"/>
<dbReference type="PROSITE" id="PS51257">
    <property type="entry name" value="PROKAR_LIPOPROTEIN"/>
    <property type="match status" value="1"/>
</dbReference>
<dbReference type="KEGG" id="rci:LRC377"/>
<dbReference type="InterPro" id="IPR039424">
    <property type="entry name" value="SBP_5"/>
</dbReference>
<dbReference type="Proteomes" id="UP000000663">
    <property type="component" value="Chromosome"/>
</dbReference>
<keyword evidence="3" id="KW-1185">Reference proteome</keyword>
<dbReference type="eggNOG" id="arCOG01534">
    <property type="taxonomic scope" value="Archaea"/>
</dbReference>
<dbReference type="Gene3D" id="3.10.105.10">
    <property type="entry name" value="Dipeptide-binding Protein, Domain 3"/>
    <property type="match status" value="1"/>
</dbReference>
<gene>
    <name evidence="2" type="ORF">LRC377</name>
</gene>
<evidence type="ECO:0000313" key="3">
    <source>
        <dbReference type="Proteomes" id="UP000000663"/>
    </source>
</evidence>
<dbReference type="Gene3D" id="3.40.190.10">
    <property type="entry name" value="Periplasmic binding protein-like II"/>
    <property type="match status" value="1"/>
</dbReference>
<dbReference type="PATRIC" id="fig|351160.9.peg.2908"/>
<dbReference type="PANTHER" id="PTHR30290:SF34">
    <property type="entry name" value="ABC TRANSPORTER, PERIPLASMIC OLIGO-PEPTIDE BINDING PROTEIN, PUTATIVE-RELATED"/>
    <property type="match status" value="1"/>
</dbReference>
<name>Q0W8F3_METAR</name>